<accession>T0HEX7</accession>
<dbReference type="EMBL" id="ATDP01000110">
    <property type="protein sequence ID" value="EQB10668.1"/>
    <property type="molecule type" value="Genomic_DNA"/>
</dbReference>
<dbReference type="Proteomes" id="UP000015531">
    <property type="component" value="Unassembled WGS sequence"/>
</dbReference>
<evidence type="ECO:0000313" key="1">
    <source>
        <dbReference type="EMBL" id="EQB10668.1"/>
    </source>
</evidence>
<organism evidence="1 2">
    <name type="scientific">Sphingobium lactosutens DS20</name>
    <dbReference type="NCBI Taxonomy" id="1331060"/>
    <lineage>
        <taxon>Bacteria</taxon>
        <taxon>Pseudomonadati</taxon>
        <taxon>Pseudomonadota</taxon>
        <taxon>Alphaproteobacteria</taxon>
        <taxon>Sphingomonadales</taxon>
        <taxon>Sphingomonadaceae</taxon>
        <taxon>Sphingobium</taxon>
    </lineage>
</organism>
<dbReference type="AlphaFoldDB" id="T0HEX7"/>
<evidence type="ECO:0000313" key="2">
    <source>
        <dbReference type="Proteomes" id="UP000015531"/>
    </source>
</evidence>
<name>T0HEX7_9SPHN</name>
<proteinExistence type="predicted"/>
<sequence length="40" mass="4734">MIYCAVRLRLFSHDCVQDIKALLNIRWFGTAFAFLNELDE</sequence>
<gene>
    <name evidence="1" type="ORF">RLDS_27185</name>
</gene>
<comment type="caution">
    <text evidence="1">The sequence shown here is derived from an EMBL/GenBank/DDBJ whole genome shotgun (WGS) entry which is preliminary data.</text>
</comment>
<reference evidence="1 2" key="1">
    <citation type="journal article" date="2013" name="Genome Announc.">
        <title>Draft Genome Sequence of Sphingobium lactosutens Strain DS20T, Isolated from a Hexachlorocyclohexane Dumpsite.</title>
        <authorList>
            <person name="Kumar R."/>
            <person name="Dwivedi V."/>
            <person name="Negi V."/>
            <person name="Khurana J.P."/>
            <person name="Lal R."/>
        </authorList>
    </citation>
    <scope>NUCLEOTIDE SEQUENCE [LARGE SCALE GENOMIC DNA]</scope>
    <source>
        <strain evidence="1 2">DS20</strain>
    </source>
</reference>
<keyword evidence="2" id="KW-1185">Reference proteome</keyword>
<dbReference type="PATRIC" id="fig|1331060.3.peg.5289"/>
<protein>
    <submittedName>
        <fullName evidence="1">Uncharacterized protein</fullName>
    </submittedName>
</protein>